<comment type="similarity">
    <text evidence="1 7">Belongs to the peptidase S8 family.</text>
</comment>
<evidence type="ECO:0000256" key="3">
    <source>
        <dbReference type="ARBA" id="ARBA00022670"/>
    </source>
</evidence>
<dbReference type="PRINTS" id="PR00723">
    <property type="entry name" value="SUBTILISIN"/>
</dbReference>
<dbReference type="Proteomes" id="UP000553957">
    <property type="component" value="Unassembled WGS sequence"/>
</dbReference>
<dbReference type="EMBL" id="JACHKF010000001">
    <property type="protein sequence ID" value="MBB6565221.1"/>
    <property type="molecule type" value="Genomic_DNA"/>
</dbReference>
<reference evidence="13 14" key="1">
    <citation type="submission" date="2020-05" db="EMBL/GenBank/DDBJ databases">
        <title>Genome sequence of Kribbella sandramycini ATCC 39419.</title>
        <authorList>
            <person name="Maclea K.S."/>
            <person name="Fair J.L."/>
        </authorList>
    </citation>
    <scope>NUCLEOTIDE SEQUENCE [LARGE SCALE GENOMIC DNA]</scope>
    <source>
        <strain evidence="13 14">ATCC 39419</strain>
    </source>
</reference>
<feature type="region of interest" description="Disordered" evidence="8">
    <location>
        <begin position="448"/>
        <end position="470"/>
    </location>
</feature>
<organism evidence="13 14">
    <name type="scientific">Kribbella sandramycini</name>
    <dbReference type="NCBI Taxonomy" id="60450"/>
    <lineage>
        <taxon>Bacteria</taxon>
        <taxon>Bacillati</taxon>
        <taxon>Actinomycetota</taxon>
        <taxon>Actinomycetes</taxon>
        <taxon>Propionibacteriales</taxon>
        <taxon>Kribbellaceae</taxon>
        <taxon>Kribbella</taxon>
    </lineage>
</organism>
<keyword evidence="2" id="KW-0134">Cell wall</keyword>
<dbReference type="PANTHER" id="PTHR43806:SF65">
    <property type="entry name" value="SERINE PROTEASE APRX"/>
    <property type="match status" value="1"/>
</dbReference>
<feature type="region of interest" description="Disordered" evidence="8">
    <location>
        <begin position="364"/>
        <end position="383"/>
    </location>
</feature>
<evidence type="ECO:0000313" key="14">
    <source>
        <dbReference type="Proteomes" id="UP000534306"/>
    </source>
</evidence>
<reference evidence="12 15" key="2">
    <citation type="submission" date="2020-08" db="EMBL/GenBank/DDBJ databases">
        <title>Sequencing the genomes of 1000 actinobacteria strains.</title>
        <authorList>
            <person name="Klenk H.-P."/>
        </authorList>
    </citation>
    <scope>NUCLEOTIDE SEQUENCE [LARGE SCALE GENOMIC DNA]</scope>
    <source>
        <strain evidence="12 15">DSM 15626</strain>
    </source>
</reference>
<dbReference type="Pfam" id="PF00082">
    <property type="entry name" value="Peptidase_S8"/>
    <property type="match status" value="1"/>
</dbReference>
<evidence type="ECO:0000256" key="2">
    <source>
        <dbReference type="ARBA" id="ARBA00022512"/>
    </source>
</evidence>
<dbReference type="Pfam" id="PF02225">
    <property type="entry name" value="PA"/>
    <property type="match status" value="1"/>
</dbReference>
<keyword evidence="5 7" id="KW-0720">Serine protease</keyword>
<dbReference type="PROSITE" id="PS51892">
    <property type="entry name" value="SUBTILASE"/>
    <property type="match status" value="1"/>
</dbReference>
<dbReference type="InterPro" id="IPR022398">
    <property type="entry name" value="Peptidase_S8_His-AS"/>
</dbReference>
<evidence type="ECO:0000259" key="11">
    <source>
        <dbReference type="Pfam" id="PF02225"/>
    </source>
</evidence>
<dbReference type="InterPro" id="IPR015500">
    <property type="entry name" value="Peptidase_S8_subtilisin-rel"/>
</dbReference>
<evidence type="ECO:0000256" key="7">
    <source>
        <dbReference type="PROSITE-ProRule" id="PRU01240"/>
    </source>
</evidence>
<keyword evidence="4 7" id="KW-0378">Hydrolase</keyword>
<feature type="active site" description="Charge relay system" evidence="6 7">
    <location>
        <position position="242"/>
    </location>
</feature>
<dbReference type="InterPro" id="IPR050131">
    <property type="entry name" value="Peptidase_S8_subtilisin-like"/>
</dbReference>
<evidence type="ECO:0000313" key="12">
    <source>
        <dbReference type="EMBL" id="MBB6565221.1"/>
    </source>
</evidence>
<evidence type="ECO:0000256" key="6">
    <source>
        <dbReference type="PIRSR" id="PIRSR615500-1"/>
    </source>
</evidence>
<feature type="chain" id="PRO_5036406699" evidence="9">
    <location>
        <begin position="26"/>
        <end position="1202"/>
    </location>
</feature>
<evidence type="ECO:0000256" key="9">
    <source>
        <dbReference type="SAM" id="SignalP"/>
    </source>
</evidence>
<gene>
    <name evidence="12" type="ORF">HNR71_000858</name>
    <name evidence="13" type="ORF">HPO96_14680</name>
</gene>
<dbReference type="RefSeq" id="WP_171673998.1">
    <property type="nucleotide sequence ID" value="NZ_BAAAGT010000001.1"/>
</dbReference>
<dbReference type="InterPro" id="IPR003137">
    <property type="entry name" value="PA_domain"/>
</dbReference>
<comment type="caution">
    <text evidence="13">The sequence shown here is derived from an EMBL/GenBank/DDBJ whole genome shotgun (WGS) entry which is preliminary data.</text>
</comment>
<keyword evidence="14" id="KW-1185">Reference proteome</keyword>
<dbReference type="GO" id="GO:0006508">
    <property type="term" value="P:proteolysis"/>
    <property type="evidence" value="ECO:0007669"/>
    <property type="project" value="UniProtKB-KW"/>
</dbReference>
<dbReference type="PROSITE" id="PS00137">
    <property type="entry name" value="SUBTILASE_HIS"/>
    <property type="match status" value="1"/>
</dbReference>
<keyword evidence="9" id="KW-0732">Signal</keyword>
<feature type="compositionally biased region" description="Polar residues" evidence="8">
    <location>
        <begin position="914"/>
        <end position="927"/>
    </location>
</feature>
<feature type="domain" description="PA" evidence="11">
    <location>
        <begin position="780"/>
        <end position="853"/>
    </location>
</feature>
<dbReference type="GO" id="GO:0004252">
    <property type="term" value="F:serine-type endopeptidase activity"/>
    <property type="evidence" value="ECO:0007669"/>
    <property type="project" value="UniProtKB-UniRule"/>
</dbReference>
<dbReference type="SUPFAM" id="SSF52743">
    <property type="entry name" value="Subtilisin-like"/>
    <property type="match status" value="1"/>
</dbReference>
<name>A0A7Y4KZE4_9ACTN</name>
<dbReference type="InterPro" id="IPR036852">
    <property type="entry name" value="Peptidase_S8/S53_dom_sf"/>
</dbReference>
<keyword evidence="2" id="KW-0964">Secreted</keyword>
<protein>
    <submittedName>
        <fullName evidence="13">S8 family serine peptidase</fullName>
    </submittedName>
    <submittedName>
        <fullName evidence="12">Subtilisin family serine protease</fullName>
    </submittedName>
</protein>
<evidence type="ECO:0000256" key="4">
    <source>
        <dbReference type="ARBA" id="ARBA00022801"/>
    </source>
</evidence>
<dbReference type="PROSITE" id="PS00138">
    <property type="entry name" value="SUBTILASE_SER"/>
    <property type="match status" value="1"/>
</dbReference>
<evidence type="ECO:0000259" key="10">
    <source>
        <dbReference type="Pfam" id="PF00082"/>
    </source>
</evidence>
<evidence type="ECO:0000313" key="15">
    <source>
        <dbReference type="Proteomes" id="UP000553957"/>
    </source>
</evidence>
<dbReference type="SUPFAM" id="SSF52025">
    <property type="entry name" value="PA domain"/>
    <property type="match status" value="1"/>
</dbReference>
<keyword evidence="3 7" id="KW-0645">Protease</keyword>
<evidence type="ECO:0000256" key="8">
    <source>
        <dbReference type="SAM" id="MobiDB-lite"/>
    </source>
</evidence>
<feature type="compositionally biased region" description="Polar residues" evidence="8">
    <location>
        <begin position="449"/>
        <end position="458"/>
    </location>
</feature>
<feature type="active site" description="Charge relay system" evidence="6 7">
    <location>
        <position position="210"/>
    </location>
</feature>
<dbReference type="PANTHER" id="PTHR43806">
    <property type="entry name" value="PEPTIDASE S8"/>
    <property type="match status" value="1"/>
</dbReference>
<dbReference type="InterPro" id="IPR000209">
    <property type="entry name" value="Peptidase_S8/S53_dom"/>
</dbReference>
<dbReference type="Gene3D" id="3.40.50.200">
    <property type="entry name" value="Peptidase S8/S53 domain"/>
    <property type="match status" value="1"/>
</dbReference>
<dbReference type="InterPro" id="IPR023828">
    <property type="entry name" value="Peptidase_S8_Ser-AS"/>
</dbReference>
<feature type="signal peptide" evidence="9">
    <location>
        <begin position="1"/>
        <end position="25"/>
    </location>
</feature>
<sequence length="1202" mass="124645">MHPIRWLTPVVTLSLSLGIPAVATATPPKTRPQSTEAVVTLITGDRVRVTSTPGQPDRTTFVPGPGSRSDAALTSSLNGRTYVVPIAAQPDVLAGRLDRSLFDVRTLIAEGATESTPVIIRYAGAAKTALGRARSAVPGTQGGRVLNSLGARATRVSAGTSFWKSVDKTARISLDRRVQASLDQSVPQIGGPAAWQRGLTGKGVKLAVLDTGIDPTHPDLAGRIAAAENFSTAEDANDHHGHGTHVASIAAGAGAKHRGVAPEATLLSGKVLNDNGQGYDSGIIAGMEWAVAQGAKVVNLSLGGDATDGTDELSQAVNRISTESGALFVVAAGNVRPPDTSCRISTPAAADQALAVGNLLRDGKTSERSCRGPRLGDNVAKPELSAPGTGIVAARAAGTSLGEPVDDHYTAASGTSMAGPHAAGTAALIAQAHPQWTADALKARLISTADPQPNNPLTGQGAGRVDADQATAADPSVDIAELDLGTITWPYPQTDPVTRELKYRNPTTAPVTLSLASDLPAVRFSAPTIVVPANGEAVVTVTADRAAAGSGPIAGRITATPTGADPLVTVIGWYAEPEMYDVTVTGIGRTGEPADGELGLNRLDGEQPNLENPQLVDGTAKVRLAPGRYDLSSIFLTDATDATPGRFDLVLSEEFEVRRPTSLTLDARKTQPLDLGVQGQNVATARTTEMSFVREVPGVRRTNGASASGARRTFAATRTAAPTVGSTEIALGKRLEQPPYLAQIVGGPAFTALDFHTGPRFTGQKDLRVSDGGAGSPAELTGVKGKLALIRTDGSRPSGELAKNAQDAGAAAVMLYRPDRAGDGAMFSFWALGENGEATLPTMRISRVSAQALLKGSATVRVTGQAVTPYVYDLVVPWRDRIPAESTVTVRPEELATIEETFGAHVRGARQSESRSGTTPAGATLNTFLPPDFPTPSKRTAYVLGNGVQWSSVVSFEGGTTMHLTNTPRTYRPGAKSVERWMTGVLTSGLPDGPSGPATQVGRMEGGLGLSFSALGRGSQYLPHIYAGGEIKVSRNGREIANEPGIGVLVDVPADAATYAVDLVAASDPDVFRYSSSVESHWKFRSKGGADEVMPLVLADLDVPQSDGLNRVPTGRAVTIDIGLRHQFGSGSTAAFAKPKLEISYDGRRWTALPVTGSGAKYAATVTHPASAVGKTPSLRVTANDAVGNSLKQVITAAYGLK</sequence>
<feature type="region of interest" description="Disordered" evidence="8">
    <location>
        <begin position="906"/>
        <end position="932"/>
    </location>
</feature>
<evidence type="ECO:0000313" key="13">
    <source>
        <dbReference type="EMBL" id="NOL41490.1"/>
    </source>
</evidence>
<evidence type="ECO:0000256" key="1">
    <source>
        <dbReference type="ARBA" id="ARBA00011073"/>
    </source>
</evidence>
<evidence type="ECO:0000256" key="5">
    <source>
        <dbReference type="ARBA" id="ARBA00022825"/>
    </source>
</evidence>
<proteinExistence type="inferred from homology"/>
<dbReference type="EMBL" id="JABJRC010000003">
    <property type="protein sequence ID" value="NOL41490.1"/>
    <property type="molecule type" value="Genomic_DNA"/>
</dbReference>
<dbReference type="InterPro" id="IPR046450">
    <property type="entry name" value="PA_dom_sf"/>
</dbReference>
<dbReference type="Proteomes" id="UP000534306">
    <property type="component" value="Unassembled WGS sequence"/>
</dbReference>
<accession>A0A7Y4KZE4</accession>
<dbReference type="Gene3D" id="3.50.30.30">
    <property type="match status" value="1"/>
</dbReference>
<feature type="domain" description="Peptidase S8/S53" evidence="10">
    <location>
        <begin position="201"/>
        <end position="463"/>
    </location>
</feature>
<feature type="active site" description="Charge relay system" evidence="6 7">
    <location>
        <position position="416"/>
    </location>
</feature>
<dbReference type="AlphaFoldDB" id="A0A7Y4KZE4"/>